<comment type="caution">
    <text evidence="2">The sequence shown here is derived from an EMBL/GenBank/DDBJ whole genome shotgun (WGS) entry which is preliminary data.</text>
</comment>
<evidence type="ECO:0000313" key="2">
    <source>
        <dbReference type="EMBL" id="OKS85362.1"/>
    </source>
</evidence>
<protein>
    <recommendedName>
        <fullName evidence="4">Outer membrane protein beta-barrel domain-containing protein</fullName>
    </recommendedName>
</protein>
<name>A0A1Q5ZUA6_9SPHI</name>
<dbReference type="OrthoDB" id="791668at2"/>
<accession>A0A1Q5ZUA6</accession>
<dbReference type="RefSeq" id="WP_074488216.1">
    <property type="nucleotide sequence ID" value="NZ_FPAM01000001.1"/>
</dbReference>
<sequence length="253" mass="28010">MKKLFNLLILGIGFCGVANAQSTTTDDGKGWFSNNIAGAAQVQVTYRNTNLDQVNRILNNNNIPSLKGNDVWINLSMSHVHKQWIFEDGLGVTPLSTSEGTNNIKAKYGQGQAYFRAGYNIAKSDDSRFFPFVGLNFSAAMLKIEDKGRQESTNDFSQELLTSTSSKTLYQGNFGIELGAGYDYLIKLKTKKIDNCVEVQRNIPIGIRAGYYINAARSDWKIDGHSLDNSPDKNQSAVFISLNIGLGYNVRKL</sequence>
<organism evidence="2 3">
    <name type="scientific">Mucilaginibacter polytrichastri</name>
    <dbReference type="NCBI Taxonomy" id="1302689"/>
    <lineage>
        <taxon>Bacteria</taxon>
        <taxon>Pseudomonadati</taxon>
        <taxon>Bacteroidota</taxon>
        <taxon>Sphingobacteriia</taxon>
        <taxon>Sphingobacteriales</taxon>
        <taxon>Sphingobacteriaceae</taxon>
        <taxon>Mucilaginibacter</taxon>
    </lineage>
</organism>
<dbReference type="Proteomes" id="UP000186720">
    <property type="component" value="Unassembled WGS sequence"/>
</dbReference>
<dbReference type="EMBL" id="MPPL01000001">
    <property type="protein sequence ID" value="OKS85362.1"/>
    <property type="molecule type" value="Genomic_DNA"/>
</dbReference>
<reference evidence="2 3" key="1">
    <citation type="submission" date="2016-11" db="EMBL/GenBank/DDBJ databases">
        <title>Whole Genome Sequencing of Mucilaginibacter polytrichastri RG4-7(T) isolated from the moss sample.</title>
        <authorList>
            <person name="Li Y."/>
        </authorList>
    </citation>
    <scope>NUCLEOTIDE SEQUENCE [LARGE SCALE GENOMIC DNA]</scope>
    <source>
        <strain evidence="2 3">RG4-7</strain>
    </source>
</reference>
<proteinExistence type="predicted"/>
<evidence type="ECO:0000256" key="1">
    <source>
        <dbReference type="SAM" id="SignalP"/>
    </source>
</evidence>
<dbReference type="STRING" id="1302689.RG47T_0807"/>
<feature type="signal peptide" evidence="1">
    <location>
        <begin position="1"/>
        <end position="20"/>
    </location>
</feature>
<keyword evidence="1" id="KW-0732">Signal</keyword>
<dbReference type="AlphaFoldDB" id="A0A1Q5ZUA6"/>
<feature type="chain" id="PRO_5010275786" description="Outer membrane protein beta-barrel domain-containing protein" evidence="1">
    <location>
        <begin position="21"/>
        <end position="253"/>
    </location>
</feature>
<evidence type="ECO:0008006" key="4">
    <source>
        <dbReference type="Google" id="ProtNLM"/>
    </source>
</evidence>
<keyword evidence="3" id="KW-1185">Reference proteome</keyword>
<gene>
    <name evidence="2" type="ORF">RG47T_0807</name>
</gene>
<evidence type="ECO:0000313" key="3">
    <source>
        <dbReference type="Proteomes" id="UP000186720"/>
    </source>
</evidence>